<dbReference type="GO" id="GO:0000445">
    <property type="term" value="C:THO complex part of transcription export complex"/>
    <property type="evidence" value="ECO:0007669"/>
    <property type="project" value="TreeGrafter"/>
</dbReference>
<comment type="caution">
    <text evidence="2">The sequence shown here is derived from an EMBL/GenBank/DDBJ whole genome shotgun (WGS) entry which is preliminary data.</text>
</comment>
<feature type="compositionally biased region" description="Basic and acidic residues" evidence="1">
    <location>
        <begin position="589"/>
        <end position="601"/>
    </location>
</feature>
<feature type="region of interest" description="Disordered" evidence="1">
    <location>
        <begin position="313"/>
        <end position="341"/>
    </location>
</feature>
<feature type="region of interest" description="Disordered" evidence="1">
    <location>
        <begin position="589"/>
        <end position="702"/>
    </location>
</feature>
<feature type="compositionally biased region" description="Basic and acidic residues" evidence="1">
    <location>
        <begin position="645"/>
        <end position="654"/>
    </location>
</feature>
<protein>
    <recommendedName>
        <fullName evidence="4">Nuclear matrix protein</fullName>
    </recommendedName>
</protein>
<evidence type="ECO:0000313" key="3">
    <source>
        <dbReference type="Proteomes" id="UP001172673"/>
    </source>
</evidence>
<feature type="compositionally biased region" description="Low complexity" evidence="1">
    <location>
        <begin position="313"/>
        <end position="324"/>
    </location>
</feature>
<feature type="compositionally biased region" description="Acidic residues" evidence="1">
    <location>
        <begin position="691"/>
        <end position="702"/>
    </location>
</feature>
<evidence type="ECO:0000256" key="1">
    <source>
        <dbReference type="SAM" id="MobiDB-lite"/>
    </source>
</evidence>
<dbReference type="AlphaFoldDB" id="A0AA38X3D0"/>
<organism evidence="2 3">
    <name type="scientific">Cladophialophora chaetospira</name>
    <dbReference type="NCBI Taxonomy" id="386627"/>
    <lineage>
        <taxon>Eukaryota</taxon>
        <taxon>Fungi</taxon>
        <taxon>Dikarya</taxon>
        <taxon>Ascomycota</taxon>
        <taxon>Pezizomycotina</taxon>
        <taxon>Eurotiomycetes</taxon>
        <taxon>Chaetothyriomycetidae</taxon>
        <taxon>Chaetothyriales</taxon>
        <taxon>Herpotrichiellaceae</taxon>
        <taxon>Cladophialophora</taxon>
    </lineage>
</organism>
<dbReference type="GO" id="GO:0006406">
    <property type="term" value="P:mRNA export from nucleus"/>
    <property type="evidence" value="ECO:0007669"/>
    <property type="project" value="TreeGrafter"/>
</dbReference>
<dbReference type="PANTHER" id="PTHR13265">
    <property type="entry name" value="THO COMPLEX SUBUNIT 1"/>
    <property type="match status" value="1"/>
</dbReference>
<evidence type="ECO:0008006" key="4">
    <source>
        <dbReference type="Google" id="ProtNLM"/>
    </source>
</evidence>
<feature type="region of interest" description="Disordered" evidence="1">
    <location>
        <begin position="225"/>
        <end position="270"/>
    </location>
</feature>
<reference evidence="2" key="1">
    <citation type="submission" date="2022-10" db="EMBL/GenBank/DDBJ databases">
        <title>Culturing micro-colonial fungi from biological soil crusts in the Mojave desert and describing Neophaeococcomyces mojavensis, and introducing the new genera and species Taxawa tesnikishii.</title>
        <authorList>
            <person name="Kurbessoian T."/>
            <person name="Stajich J.E."/>
        </authorList>
    </citation>
    <scope>NUCLEOTIDE SEQUENCE</scope>
    <source>
        <strain evidence="2">TK_41</strain>
    </source>
</reference>
<sequence length="702" mass="78353">MAVTGVPSVATYKDLVESCLQQLSDGREDGDIDATVVETECAQLLDQIRAVRNDVTPDALQVHNAAIETVCRDVVWDTVASVDISEPAFAQVWILLDIINILSDNELCEPGLGFWLVEELLDSQTIEGCRRVFDYLESRREKMTAKHFKQKSLVILRCCNELLKRLSRAEDTVFCGRVFIFLFQSFPLGDKSSVNLRGEFHVENIIDFDPTPVKSEDAIKPMELDAATPQPTPSGSHTPAQDTEKTARSTPIPRPLKTEPKEQQPPPDLDALYPKFWSLQTFFSSPTKLFDPANMAAFKDGIVQTLSCFKSVSSSSTTSTTSPTDVKRGLKRKRSDIDTSTSTSTFNPKYLTNRDLFDLELHDIAFRRHILVQVLIMIDFLLSLSQSSKAKFEGLTNKSVLYSFSLSEEDTKWAQSTRSQIATYLQQGGNGNEGKFYYRMVDTVLSRDKNWVRWKAENCPPITREGISPQMYLQARDTLTKQVESAKAPLINPPGASDLAFLSKIEPLEALKHPSQRHKIPTPEEYYQGIETDDLDLDFAATEEEKGEIEERKAGKVWRALRSSKNRFVICEKVQYGGNYKPLLEVHKTEEHEEPGERGGEGEGDEDDAKEKVEGDENGMDVKVGGDSTGQPQDQVVDEVEPPSAEEKQPKEEEVVQGGAETVTKTDEAEMTDIPLSSIPEDTGESKIAAADDDDRDSGEAE</sequence>
<accession>A0AA38X3D0</accession>
<dbReference type="Proteomes" id="UP001172673">
    <property type="component" value="Unassembled WGS sequence"/>
</dbReference>
<proteinExistence type="predicted"/>
<dbReference type="PANTHER" id="PTHR13265:SF0">
    <property type="entry name" value="HPR1"/>
    <property type="match status" value="1"/>
</dbReference>
<gene>
    <name evidence="2" type="ORF">H2200_009053</name>
</gene>
<dbReference type="InterPro" id="IPR021861">
    <property type="entry name" value="THO_THOC1"/>
</dbReference>
<dbReference type="EMBL" id="JAPDRK010000014">
    <property type="protein sequence ID" value="KAJ9606092.1"/>
    <property type="molecule type" value="Genomic_DNA"/>
</dbReference>
<dbReference type="Pfam" id="PF11957">
    <property type="entry name" value="efThoc1"/>
    <property type="match status" value="1"/>
</dbReference>
<evidence type="ECO:0000313" key="2">
    <source>
        <dbReference type="EMBL" id="KAJ9606092.1"/>
    </source>
</evidence>
<keyword evidence="3" id="KW-1185">Reference proteome</keyword>
<name>A0AA38X3D0_9EURO</name>